<protein>
    <submittedName>
        <fullName evidence="3">TRAP transporter substrate-binding protein</fullName>
    </submittedName>
</protein>
<evidence type="ECO:0000313" key="3">
    <source>
        <dbReference type="EMBL" id="TYR29984.1"/>
    </source>
</evidence>
<keyword evidence="4" id="KW-1185">Reference proteome</keyword>
<keyword evidence="1 2" id="KW-0732">Signal</keyword>
<organism evidence="3 4">
    <name type="scientific">Neoaquamicrobium microcysteis</name>
    <dbReference type="NCBI Taxonomy" id="2682781"/>
    <lineage>
        <taxon>Bacteria</taxon>
        <taxon>Pseudomonadati</taxon>
        <taxon>Pseudomonadota</taxon>
        <taxon>Alphaproteobacteria</taxon>
        <taxon>Hyphomicrobiales</taxon>
        <taxon>Phyllobacteriaceae</taxon>
        <taxon>Neoaquamicrobium</taxon>
    </lineage>
</organism>
<dbReference type="Pfam" id="PF03480">
    <property type="entry name" value="DctP"/>
    <property type="match status" value="1"/>
</dbReference>
<dbReference type="InterPro" id="IPR038404">
    <property type="entry name" value="TRAP_DctP_sf"/>
</dbReference>
<dbReference type="PANTHER" id="PTHR33376:SF15">
    <property type="entry name" value="BLL6794 PROTEIN"/>
    <property type="match status" value="1"/>
</dbReference>
<dbReference type="AlphaFoldDB" id="A0A5D4GPB4"/>
<evidence type="ECO:0000256" key="2">
    <source>
        <dbReference type="SAM" id="SignalP"/>
    </source>
</evidence>
<evidence type="ECO:0000256" key="1">
    <source>
        <dbReference type="ARBA" id="ARBA00022729"/>
    </source>
</evidence>
<dbReference type="GO" id="GO:0055085">
    <property type="term" value="P:transmembrane transport"/>
    <property type="evidence" value="ECO:0007669"/>
    <property type="project" value="InterPro"/>
</dbReference>
<feature type="signal peptide" evidence="2">
    <location>
        <begin position="1"/>
        <end position="23"/>
    </location>
</feature>
<name>A0A5D4GPB4_9HYPH</name>
<sequence length="343" mass="37157">MHKIKTMLLTAVALGAMTAMSYAQEVTLRLHQMLPPQATIPAKALTPWREKVMADSGGRIQIDQFDAMSLGGTPPQLVDQVTDGVVDLIWTVIGYTPGRYPTTETFELPFFMTTGEATSKAFHEYCEKHCADEFSGMKVIAWHAHGPGLIHSKNPVNTLEDMRGLKIRGGSRVINQMLEALGATPVGMPVPAVSEGLSKGVIDATTIPWEVTPSLRVSELVKNHTGFSGAHGLYTQTFVFAMNQASYDRLPDDLKAIIDANSGIETAAQFGRVMDEGDKGGLKIAEDLNNNIITLDEAETQRWKDTATPLIDAWIAEMSGKGLDAAALVAEAQELINKHTPGL</sequence>
<comment type="caution">
    <text evidence="3">The sequence shown here is derived from an EMBL/GenBank/DDBJ whole genome shotgun (WGS) entry which is preliminary data.</text>
</comment>
<feature type="chain" id="PRO_5023109370" evidence="2">
    <location>
        <begin position="24"/>
        <end position="343"/>
    </location>
</feature>
<dbReference type="NCBIfam" id="NF037995">
    <property type="entry name" value="TRAP_S1"/>
    <property type="match status" value="1"/>
</dbReference>
<dbReference type="Proteomes" id="UP000323258">
    <property type="component" value="Unassembled WGS sequence"/>
</dbReference>
<dbReference type="EMBL" id="VSZS01000067">
    <property type="protein sequence ID" value="TYR29984.1"/>
    <property type="molecule type" value="Genomic_DNA"/>
</dbReference>
<dbReference type="Gene3D" id="3.40.190.170">
    <property type="entry name" value="Bacterial extracellular solute-binding protein, family 7"/>
    <property type="match status" value="1"/>
</dbReference>
<dbReference type="RefSeq" id="WP_148916343.1">
    <property type="nucleotide sequence ID" value="NZ_VSZS01000067.1"/>
</dbReference>
<gene>
    <name evidence="3" type="ORF">FY036_18975</name>
</gene>
<dbReference type="InterPro" id="IPR018389">
    <property type="entry name" value="DctP_fam"/>
</dbReference>
<accession>A0A5D4GPB4</accession>
<proteinExistence type="predicted"/>
<reference evidence="3 4" key="1">
    <citation type="submission" date="2019-08" db="EMBL/GenBank/DDBJ databases">
        <authorList>
            <person name="Seo Y.L."/>
        </authorList>
    </citation>
    <scope>NUCLEOTIDE SEQUENCE [LARGE SCALE GENOMIC DNA]</scope>
    <source>
        <strain evidence="3 4">MaA-C15</strain>
    </source>
</reference>
<dbReference type="OrthoDB" id="9799287at2"/>
<reference evidence="3 4" key="2">
    <citation type="submission" date="2019-09" db="EMBL/GenBank/DDBJ databases">
        <title>Mesorhizobium sp. MaA-C15 isolated from Microcystis aeruginosa.</title>
        <authorList>
            <person name="Jeong S.E."/>
            <person name="Jin H.M."/>
            <person name="Jeon C.O."/>
        </authorList>
    </citation>
    <scope>NUCLEOTIDE SEQUENCE [LARGE SCALE GENOMIC DNA]</scope>
    <source>
        <strain evidence="3 4">MaA-C15</strain>
    </source>
</reference>
<dbReference type="CDD" id="cd13665">
    <property type="entry name" value="PBP2_TRAP_Dctp3_4"/>
    <property type="match status" value="1"/>
</dbReference>
<evidence type="ECO:0000313" key="4">
    <source>
        <dbReference type="Proteomes" id="UP000323258"/>
    </source>
</evidence>
<dbReference type="PANTHER" id="PTHR33376">
    <property type="match status" value="1"/>
</dbReference>